<dbReference type="EC" id="5.2.1.8" evidence="3"/>
<dbReference type="CDD" id="cd06171">
    <property type="entry name" value="Sigma70_r4"/>
    <property type="match status" value="1"/>
</dbReference>
<evidence type="ECO:0000259" key="6">
    <source>
        <dbReference type="PROSITE" id="PS50198"/>
    </source>
</evidence>
<dbReference type="InterPro" id="IPR013324">
    <property type="entry name" value="RNA_pol_sigma_r3/r4-like"/>
</dbReference>
<dbReference type="Gene3D" id="3.10.50.40">
    <property type="match status" value="1"/>
</dbReference>
<dbReference type="Pfam" id="PF08281">
    <property type="entry name" value="Sigma70_r4_2"/>
    <property type="match status" value="1"/>
</dbReference>
<dbReference type="HOGENOM" id="CLU_703717_0_0_6"/>
<dbReference type="EMBL" id="CP000304">
    <property type="protein sequence ID" value="ABP81315.1"/>
    <property type="molecule type" value="Genomic_DNA"/>
</dbReference>
<feature type="domain" description="PpiC" evidence="6">
    <location>
        <begin position="234"/>
        <end position="335"/>
    </location>
</feature>
<dbReference type="InterPro" id="IPR013325">
    <property type="entry name" value="RNA_pol_sigma_r2"/>
</dbReference>
<keyword evidence="8" id="KW-1185">Reference proteome</keyword>
<keyword evidence="5 7" id="KW-0413">Isomerase</keyword>
<evidence type="ECO:0000313" key="7">
    <source>
        <dbReference type="EMBL" id="ABP81315.1"/>
    </source>
</evidence>
<dbReference type="eggNOG" id="COG1595">
    <property type="taxonomic scope" value="Bacteria"/>
</dbReference>
<dbReference type="GO" id="GO:0006352">
    <property type="term" value="P:DNA-templated transcription initiation"/>
    <property type="evidence" value="ECO:0007669"/>
    <property type="project" value="InterPro"/>
</dbReference>
<dbReference type="SMART" id="SM00421">
    <property type="entry name" value="HTH_LUXR"/>
    <property type="match status" value="1"/>
</dbReference>
<evidence type="ECO:0000256" key="4">
    <source>
        <dbReference type="ARBA" id="ARBA00023110"/>
    </source>
</evidence>
<evidence type="ECO:0000313" key="8">
    <source>
        <dbReference type="Proteomes" id="UP000000233"/>
    </source>
</evidence>
<organism evidence="7 8">
    <name type="scientific">Stutzerimonas stutzeri (strain A1501)</name>
    <name type="common">Pseudomonas stutzeri</name>
    <dbReference type="NCBI Taxonomy" id="379731"/>
    <lineage>
        <taxon>Bacteria</taxon>
        <taxon>Pseudomonadati</taxon>
        <taxon>Pseudomonadota</taxon>
        <taxon>Gammaproteobacteria</taxon>
        <taxon>Pseudomonadales</taxon>
        <taxon>Pseudomonadaceae</taxon>
        <taxon>Stutzerimonas</taxon>
    </lineage>
</organism>
<comment type="similarity">
    <text evidence="2">Belongs to the PpiC/parvulin rotamase family.</text>
</comment>
<keyword evidence="4 5" id="KW-0697">Rotamase</keyword>
<dbReference type="GO" id="GO:0016987">
    <property type="term" value="F:sigma factor activity"/>
    <property type="evidence" value="ECO:0007669"/>
    <property type="project" value="InterPro"/>
</dbReference>
<dbReference type="Gene3D" id="1.10.1740.10">
    <property type="match status" value="1"/>
</dbReference>
<dbReference type="InterPro" id="IPR014284">
    <property type="entry name" value="RNA_pol_sigma-70_dom"/>
</dbReference>
<dbReference type="InterPro" id="IPR046357">
    <property type="entry name" value="PPIase_dom_sf"/>
</dbReference>
<dbReference type="PANTHER" id="PTHR47245">
    <property type="entry name" value="PEPTIDYLPROLYL ISOMERASE"/>
    <property type="match status" value="1"/>
</dbReference>
<dbReference type="eggNOG" id="COG0760">
    <property type="taxonomic scope" value="Bacteria"/>
</dbReference>
<dbReference type="InterPro" id="IPR007627">
    <property type="entry name" value="RNA_pol_sigma70_r2"/>
</dbReference>
<dbReference type="Pfam" id="PF00639">
    <property type="entry name" value="Rotamase"/>
    <property type="match status" value="1"/>
</dbReference>
<dbReference type="RefSeq" id="WP_011914707.1">
    <property type="nucleotide sequence ID" value="NC_009434.1"/>
</dbReference>
<dbReference type="KEGG" id="psa:PST_3692"/>
<dbReference type="NCBIfam" id="TIGR02937">
    <property type="entry name" value="sigma70-ECF"/>
    <property type="match status" value="1"/>
</dbReference>
<dbReference type="SUPFAM" id="SSF88946">
    <property type="entry name" value="Sigma2 domain of RNA polymerase sigma factors"/>
    <property type="match status" value="1"/>
</dbReference>
<dbReference type="GO" id="GO:0003755">
    <property type="term" value="F:peptidyl-prolyl cis-trans isomerase activity"/>
    <property type="evidence" value="ECO:0007669"/>
    <property type="project" value="UniProtKB-KW"/>
</dbReference>
<dbReference type="SUPFAM" id="SSF54534">
    <property type="entry name" value="FKBP-like"/>
    <property type="match status" value="1"/>
</dbReference>
<reference evidence="7 8" key="1">
    <citation type="journal article" date="2008" name="Proc. Natl. Acad. Sci. U.S.A.">
        <title>Nitrogen fixation island and rhizosphere competence traits in the genome of root-associated Pseudomonas stutzeri A1501.</title>
        <authorList>
            <person name="Yan Y."/>
            <person name="Yang J."/>
            <person name="Dou Y."/>
            <person name="Chen M."/>
            <person name="Ping S."/>
            <person name="Peng J."/>
            <person name="Lu W."/>
            <person name="Zhang W."/>
            <person name="Yao Z."/>
            <person name="Li H."/>
            <person name="Liu W."/>
            <person name="He S."/>
            <person name="Geng L."/>
            <person name="Zhang X."/>
            <person name="Yang F."/>
            <person name="Yu H."/>
            <person name="Zhan Y."/>
            <person name="Li D."/>
            <person name="Lin Z."/>
            <person name="Wang Y."/>
            <person name="Elmerich C."/>
            <person name="Lin M."/>
            <person name="Jin Q."/>
        </authorList>
    </citation>
    <scope>NUCLEOTIDE SEQUENCE [LARGE SCALE GENOMIC DNA]</scope>
    <source>
        <strain evidence="7 8">A1501</strain>
    </source>
</reference>
<dbReference type="Gene3D" id="1.10.10.10">
    <property type="entry name" value="Winged helix-like DNA-binding domain superfamily/Winged helix DNA-binding domain"/>
    <property type="match status" value="1"/>
</dbReference>
<dbReference type="PANTHER" id="PTHR47245:SF2">
    <property type="entry name" value="PEPTIDYL-PROLYL CIS-TRANS ISOMERASE HP_0175-RELATED"/>
    <property type="match status" value="1"/>
</dbReference>
<dbReference type="SUPFAM" id="SSF88659">
    <property type="entry name" value="Sigma3 and sigma4 domains of RNA polymerase sigma factors"/>
    <property type="match status" value="1"/>
</dbReference>
<comment type="catalytic activity">
    <reaction evidence="1">
        <text>[protein]-peptidylproline (omega=180) = [protein]-peptidylproline (omega=0)</text>
        <dbReference type="Rhea" id="RHEA:16237"/>
        <dbReference type="Rhea" id="RHEA-COMP:10747"/>
        <dbReference type="Rhea" id="RHEA-COMP:10748"/>
        <dbReference type="ChEBI" id="CHEBI:83833"/>
        <dbReference type="ChEBI" id="CHEBI:83834"/>
        <dbReference type="EC" id="5.2.1.8"/>
    </reaction>
</comment>
<gene>
    <name evidence="7" type="ordered locus">PST_3692</name>
</gene>
<name>A4VQR4_STUS1</name>
<dbReference type="AlphaFoldDB" id="A4VQR4"/>
<dbReference type="GO" id="GO:0003677">
    <property type="term" value="F:DNA binding"/>
    <property type="evidence" value="ECO:0007669"/>
    <property type="project" value="InterPro"/>
</dbReference>
<dbReference type="InterPro" id="IPR036388">
    <property type="entry name" value="WH-like_DNA-bd_sf"/>
</dbReference>
<protein>
    <recommendedName>
        <fullName evidence="3">peptidylprolyl isomerase</fullName>
        <ecNumber evidence="3">5.2.1.8</ecNumber>
    </recommendedName>
</protein>
<accession>A4VQR4</accession>
<dbReference type="Pfam" id="PF04542">
    <property type="entry name" value="Sigma70_r2"/>
    <property type="match status" value="1"/>
</dbReference>
<sequence length="392" mass="44336">MRNNNKIPDACLQCYVHHRQRLVAHLTRLGGCRALAEDLAQDAWLKLAQVMPEQSLDNPKAYLFRIATNLLRDALRHRALVGAGDEAPLELIEAVQADPCGLVEHQCALRCVLRQLDDLPPRCRQVFELARLEGLSQAEIAERLGISVNTVIAQLAKARQGWSARNFQAARALVVRELLRQRAEALGLSLLDAEGREDDRTLASLLERELQVPEPDDAACRRFFEHHRERFAEPLLLRVRHILLPAAPDDARARDAQYRLGQKLLRQLQAAPARFTELAQRHSACPSKEDGGALGWLAPGQTVPELDRALRHLAIGLHERPLASRYGWHLVSVDERREERPLPYEQVAERVRHSLREQATRRALRHYLLALEEEIGVEGLRLDADADGALMR</sequence>
<evidence type="ECO:0000256" key="1">
    <source>
        <dbReference type="ARBA" id="ARBA00000971"/>
    </source>
</evidence>
<evidence type="ECO:0000256" key="5">
    <source>
        <dbReference type="PROSITE-ProRule" id="PRU00278"/>
    </source>
</evidence>
<evidence type="ECO:0000256" key="2">
    <source>
        <dbReference type="ARBA" id="ARBA00007656"/>
    </source>
</evidence>
<dbReference type="PROSITE" id="PS50198">
    <property type="entry name" value="PPIC_PPIASE_2"/>
    <property type="match status" value="1"/>
</dbReference>
<dbReference type="InterPro" id="IPR050245">
    <property type="entry name" value="PrsA_foldase"/>
</dbReference>
<dbReference type="InterPro" id="IPR000792">
    <property type="entry name" value="Tscrpt_reg_LuxR_C"/>
</dbReference>
<evidence type="ECO:0000256" key="3">
    <source>
        <dbReference type="ARBA" id="ARBA00013194"/>
    </source>
</evidence>
<dbReference type="InterPro" id="IPR000297">
    <property type="entry name" value="PPIase_PpiC"/>
</dbReference>
<dbReference type="Proteomes" id="UP000000233">
    <property type="component" value="Chromosome"/>
</dbReference>
<proteinExistence type="inferred from homology"/>
<dbReference type="InterPro" id="IPR013249">
    <property type="entry name" value="RNA_pol_sigma70_r4_t2"/>
</dbReference>